<dbReference type="InterPro" id="IPR015590">
    <property type="entry name" value="Aldehyde_DH_dom"/>
</dbReference>
<dbReference type="GO" id="GO:0016620">
    <property type="term" value="F:oxidoreductase activity, acting on the aldehyde or oxo group of donors, NAD or NADP as acceptor"/>
    <property type="evidence" value="ECO:0007669"/>
    <property type="project" value="InterPro"/>
</dbReference>
<keyword evidence="3 6" id="KW-0560">Oxidoreductase</keyword>
<feature type="active site" evidence="5">
    <location>
        <position position="251"/>
    </location>
</feature>
<dbReference type="FunFam" id="3.40.605.10:FF:000012">
    <property type="entry name" value="NAD-dependent succinate-semialdehyde dehydrogenase"/>
    <property type="match status" value="1"/>
</dbReference>
<gene>
    <name evidence="8" type="ORF">JP75_03355</name>
</gene>
<evidence type="ECO:0000256" key="3">
    <source>
        <dbReference type="ARBA" id="ARBA00023002"/>
    </source>
</evidence>
<evidence type="ECO:0000256" key="5">
    <source>
        <dbReference type="PROSITE-ProRule" id="PRU10007"/>
    </source>
</evidence>
<dbReference type="EMBL" id="JQGC01000003">
    <property type="protein sequence ID" value="KFL32033.1"/>
    <property type="molecule type" value="Genomic_DNA"/>
</dbReference>
<reference evidence="8 9" key="1">
    <citation type="submission" date="2014-08" db="EMBL/GenBank/DDBJ databases">
        <authorList>
            <person name="Hassan Y.I."/>
            <person name="Lepp D."/>
            <person name="Zhou T."/>
        </authorList>
    </citation>
    <scope>NUCLEOTIDE SEQUENCE [LARGE SCALE GENOMIC DNA]</scope>
    <source>
        <strain evidence="8 9">IFO13584</strain>
    </source>
</reference>
<name>A0A087M580_9HYPH</name>
<dbReference type="Gene3D" id="3.40.309.10">
    <property type="entry name" value="Aldehyde Dehydrogenase, Chain A, domain 2"/>
    <property type="match status" value="1"/>
</dbReference>
<dbReference type="Gene3D" id="3.40.605.10">
    <property type="entry name" value="Aldehyde Dehydrogenase, Chain A, domain 1"/>
    <property type="match status" value="1"/>
</dbReference>
<dbReference type="RefSeq" id="WP_035079287.1">
    <property type="nucleotide sequence ID" value="NZ_JQGC01000003.1"/>
</dbReference>
<proteinExistence type="inferred from homology"/>
<dbReference type="AlphaFoldDB" id="A0A087M580"/>
<evidence type="ECO:0000256" key="2">
    <source>
        <dbReference type="ARBA" id="ARBA00022857"/>
    </source>
</evidence>
<dbReference type="InterPro" id="IPR029510">
    <property type="entry name" value="Ald_DH_CS_GLU"/>
</dbReference>
<comment type="similarity">
    <text evidence="1 6">Belongs to the aldehyde dehydrogenase family.</text>
</comment>
<keyword evidence="4" id="KW-0520">NAD</keyword>
<dbReference type="InterPro" id="IPR016163">
    <property type="entry name" value="Ald_DH_C"/>
</dbReference>
<sequence>MTDLGLLINNEEVQATGGATFTRNNPITGELATRAAAATVDDALRATDAATAAFPEWSRTGPGARRKILLAAADKLAAKAPEFIEAMGHETGATAGWAGFNVMLASEMLREAASLTTQITGEIIPSNRPGSTAYGIRQAAGVVLSIAPWNAPVILGVRSLATPLACGNTVVFKSSEICPRTHRLIADALFEAGLPKGVLNVVSNAPADAPELVEALIAHKGVRRVNFTGSTRVGRHIAEVAARNLKPALLELGGKAPFVVLDDADIGEAVAAAAFGAYMNQGQICMSTERVVVDDKIADEFVAALATKAASLKAGDPRKGDTPLGCLVDLSAAQRIDALIKDAVSKGARVVAGGGIEGTIMQATVVDNVTPGMKLYRDESFGPVVAVIRVATTEEAIRVANDTEYGLSAAVFGKDLTRAMSVASRIESGICHINGPTVHDEAQMPFGGVKASGYGRFGGKAGIAEFTELRWITVQGAEHIHYPI</sequence>
<dbReference type="PROSITE" id="PS00687">
    <property type="entry name" value="ALDEHYDE_DEHYDR_GLU"/>
    <property type="match status" value="1"/>
</dbReference>
<dbReference type="Pfam" id="PF00171">
    <property type="entry name" value="Aldedh"/>
    <property type="match status" value="1"/>
</dbReference>
<evidence type="ECO:0000313" key="9">
    <source>
        <dbReference type="Proteomes" id="UP000028981"/>
    </source>
</evidence>
<dbReference type="CDD" id="cd07105">
    <property type="entry name" value="ALDH_SaliADH"/>
    <property type="match status" value="1"/>
</dbReference>
<dbReference type="PANTHER" id="PTHR42986">
    <property type="entry name" value="BENZALDEHYDE DEHYDROGENASE YFMT"/>
    <property type="match status" value="1"/>
</dbReference>
<comment type="caution">
    <text evidence="8">The sequence shown here is derived from an EMBL/GenBank/DDBJ whole genome shotgun (WGS) entry which is preliminary data.</text>
</comment>
<dbReference type="Proteomes" id="UP000028981">
    <property type="component" value="Unassembled WGS sequence"/>
</dbReference>
<accession>A0A087M580</accession>
<protein>
    <submittedName>
        <fullName evidence="8">Salicylaldehyde dehydrogenase</fullName>
    </submittedName>
</protein>
<evidence type="ECO:0000259" key="7">
    <source>
        <dbReference type="Pfam" id="PF00171"/>
    </source>
</evidence>
<evidence type="ECO:0000256" key="4">
    <source>
        <dbReference type="ARBA" id="ARBA00023027"/>
    </source>
</evidence>
<organism evidence="8 9">
    <name type="scientific">Devosia riboflavina</name>
    <dbReference type="NCBI Taxonomy" id="46914"/>
    <lineage>
        <taxon>Bacteria</taxon>
        <taxon>Pseudomonadati</taxon>
        <taxon>Pseudomonadota</taxon>
        <taxon>Alphaproteobacteria</taxon>
        <taxon>Hyphomicrobiales</taxon>
        <taxon>Devosiaceae</taxon>
        <taxon>Devosia</taxon>
    </lineage>
</organism>
<dbReference type="OrthoDB" id="9812625at2"/>
<keyword evidence="2" id="KW-0521">NADP</keyword>
<keyword evidence="9" id="KW-1185">Reference proteome</keyword>
<dbReference type="SUPFAM" id="SSF53720">
    <property type="entry name" value="ALDH-like"/>
    <property type="match status" value="1"/>
</dbReference>
<dbReference type="FunFam" id="3.40.309.10:FF:000010">
    <property type="entry name" value="Gamma-aminobutyraldehyde dehydrogenase"/>
    <property type="match status" value="1"/>
</dbReference>
<evidence type="ECO:0000256" key="6">
    <source>
        <dbReference type="RuleBase" id="RU003345"/>
    </source>
</evidence>
<dbReference type="InterPro" id="IPR016162">
    <property type="entry name" value="Ald_DH_N"/>
</dbReference>
<evidence type="ECO:0000256" key="1">
    <source>
        <dbReference type="ARBA" id="ARBA00009986"/>
    </source>
</evidence>
<dbReference type="PANTHER" id="PTHR42986:SF1">
    <property type="entry name" value="BENZALDEHYDE DEHYDROGENASE YFMT"/>
    <property type="match status" value="1"/>
</dbReference>
<dbReference type="STRING" id="46914.JP75_03355"/>
<dbReference type="InterPro" id="IPR016161">
    <property type="entry name" value="Ald_DH/histidinol_DH"/>
</dbReference>
<evidence type="ECO:0000313" key="8">
    <source>
        <dbReference type="EMBL" id="KFL32033.1"/>
    </source>
</evidence>
<feature type="domain" description="Aldehyde dehydrogenase" evidence="7">
    <location>
        <begin position="19"/>
        <end position="472"/>
    </location>
</feature>